<dbReference type="OrthoDB" id="8697034at2"/>
<comment type="caution">
    <text evidence="1">The sequence shown here is derived from an EMBL/GenBank/DDBJ whole genome shotgun (WGS) entry which is preliminary data.</text>
</comment>
<gene>
    <name evidence="1" type="ORF">GM658_12590</name>
</gene>
<evidence type="ECO:0000313" key="2">
    <source>
        <dbReference type="Proteomes" id="UP000472320"/>
    </source>
</evidence>
<sequence length="469" mass="50459">MTLFEVGVKSAGVDIVRYLSTKAYTASANTPYQAVVAVGLKVTESISPDSAASLSAGDIEIHNADGARDSWLDDIWVNQPVNAYVGDVRWDRADFRQVFSGVIVDIGCKSRDRLSLRLVNKLERLNTPVTDVKIGGNATNPDALVPVLLGECHNISPVQTNPVSLEYAFGDGSNEAVAEVRTEGKPRGAVTVTPNTGRLVFNEGVGPGVVTCDAQGVKYNGSYVNTISQLVQYLVTQRGKAATRFTAADLDAVQLAAFDAANPQPVGLYLTDRTNVLVACQQLASSVGAQLVPSMTGKLRLIQFALPAAATAEILPSQQLDRSITIVRRTEVAASVKVGYCRNWTPQDKLQTSLPDAHKTLYAQQWLSVTAVDAGVQATYKLDAEPVQIDTCLLRKVDGQAEANRRLAIVKVPRTTYRFDATPAHLMLELGQAVKLFSNRFGLAAGKVGQLTSRTADWDTLRSTLEVTV</sequence>
<evidence type="ECO:0008006" key="3">
    <source>
        <dbReference type="Google" id="ProtNLM"/>
    </source>
</evidence>
<dbReference type="Proteomes" id="UP000472320">
    <property type="component" value="Unassembled WGS sequence"/>
</dbReference>
<keyword evidence="2" id="KW-1185">Reference proteome</keyword>
<reference evidence="1 2" key="1">
    <citation type="submission" date="2019-11" db="EMBL/GenBank/DDBJ databases">
        <title>Type strains purchased from KCTC, JCM and DSMZ.</title>
        <authorList>
            <person name="Lu H."/>
        </authorList>
    </citation>
    <scope>NUCLEOTIDE SEQUENCE [LARGE SCALE GENOMIC DNA]</scope>
    <source>
        <strain evidence="1 2">JCM 31587</strain>
    </source>
</reference>
<evidence type="ECO:0000313" key="1">
    <source>
        <dbReference type="EMBL" id="MTW11435.1"/>
    </source>
</evidence>
<accession>A0A6L6QGU4</accession>
<dbReference type="AlphaFoldDB" id="A0A6L6QGU4"/>
<name>A0A6L6QGU4_9BURK</name>
<proteinExistence type="predicted"/>
<dbReference type="RefSeq" id="WP_155454394.1">
    <property type="nucleotide sequence ID" value="NZ_WNKX01000008.1"/>
</dbReference>
<organism evidence="1 2">
    <name type="scientific">Massilia eburnea</name>
    <dbReference type="NCBI Taxonomy" id="1776165"/>
    <lineage>
        <taxon>Bacteria</taxon>
        <taxon>Pseudomonadati</taxon>
        <taxon>Pseudomonadota</taxon>
        <taxon>Betaproteobacteria</taxon>
        <taxon>Burkholderiales</taxon>
        <taxon>Oxalobacteraceae</taxon>
        <taxon>Telluria group</taxon>
        <taxon>Massilia</taxon>
    </lineage>
</organism>
<dbReference type="EMBL" id="WNKX01000008">
    <property type="protein sequence ID" value="MTW11435.1"/>
    <property type="molecule type" value="Genomic_DNA"/>
</dbReference>
<protein>
    <recommendedName>
        <fullName evidence="3">Tail protein</fullName>
    </recommendedName>
</protein>